<accession>A0A1C6RUM5</accession>
<evidence type="ECO:0000313" key="1">
    <source>
        <dbReference type="EMBL" id="SCL20918.1"/>
    </source>
</evidence>
<sequence>MTVWELWRQDDNGNRVRMGVFADRVEALAKILALESGVVHKQTYWVDGPPGPVCRTNRDLYRRLVSEGERMNAATRSLDVFLRAWWRVARPLSDRVSLDLDTVAAMVAAAGMVEPAPLQASWRSASFRYTDEPTSYADWEAIVLSQIADLADFADQGPLDEYARFGMDTPGRQHVCEPRTSAGTTLTRSPTWNAGWPEHSAAGAKTTASENRFLAPLWR</sequence>
<reference evidence="2" key="1">
    <citation type="submission" date="2016-06" db="EMBL/GenBank/DDBJ databases">
        <authorList>
            <person name="Varghese N."/>
            <person name="Submissions Spin"/>
        </authorList>
    </citation>
    <scope>NUCLEOTIDE SEQUENCE [LARGE SCALE GENOMIC DNA]</scope>
    <source>
        <strain evidence="2">DSM 43817</strain>
    </source>
</reference>
<gene>
    <name evidence="1" type="ORF">GA0074692_1027</name>
</gene>
<evidence type="ECO:0000313" key="2">
    <source>
        <dbReference type="Proteomes" id="UP000198959"/>
    </source>
</evidence>
<dbReference type="Proteomes" id="UP000198959">
    <property type="component" value="Unassembled WGS sequence"/>
</dbReference>
<dbReference type="RefSeq" id="WP_176738226.1">
    <property type="nucleotide sequence ID" value="NZ_FMHW01000002.1"/>
</dbReference>
<organism evidence="1 2">
    <name type="scientific">Micromonospora pallida</name>
    <dbReference type="NCBI Taxonomy" id="145854"/>
    <lineage>
        <taxon>Bacteria</taxon>
        <taxon>Bacillati</taxon>
        <taxon>Actinomycetota</taxon>
        <taxon>Actinomycetes</taxon>
        <taxon>Micromonosporales</taxon>
        <taxon>Micromonosporaceae</taxon>
        <taxon>Micromonospora</taxon>
    </lineage>
</organism>
<name>A0A1C6RUM5_9ACTN</name>
<dbReference type="AlphaFoldDB" id="A0A1C6RUM5"/>
<proteinExistence type="predicted"/>
<keyword evidence="2" id="KW-1185">Reference proteome</keyword>
<dbReference type="EMBL" id="FMHW01000002">
    <property type="protein sequence ID" value="SCL20918.1"/>
    <property type="molecule type" value="Genomic_DNA"/>
</dbReference>
<protein>
    <submittedName>
        <fullName evidence="1">Uncharacterized protein</fullName>
    </submittedName>
</protein>